<dbReference type="PANTHER" id="PTHR43311:SF2">
    <property type="entry name" value="GLUTAMATE--TRNA LIGASE, MITOCHONDRIAL-RELATED"/>
    <property type="match status" value="1"/>
</dbReference>
<dbReference type="Gene3D" id="3.40.50.620">
    <property type="entry name" value="HUPs"/>
    <property type="match status" value="1"/>
</dbReference>
<dbReference type="GO" id="GO:0005524">
    <property type="term" value="F:ATP binding"/>
    <property type="evidence" value="ECO:0007669"/>
    <property type="project" value="UniProtKB-UniRule"/>
</dbReference>
<dbReference type="Pfam" id="PF00749">
    <property type="entry name" value="tRNA-synt_1c"/>
    <property type="match status" value="1"/>
</dbReference>
<dbReference type="EC" id="6.1.1.17" evidence="7"/>
<dbReference type="PANTHER" id="PTHR43311">
    <property type="entry name" value="GLUTAMATE--TRNA LIGASE"/>
    <property type="match status" value="1"/>
</dbReference>
<dbReference type="GO" id="GO:0008270">
    <property type="term" value="F:zinc ion binding"/>
    <property type="evidence" value="ECO:0007669"/>
    <property type="project" value="InterPro"/>
</dbReference>
<dbReference type="EMBL" id="PCWQ01000013">
    <property type="protein sequence ID" value="PIR06404.1"/>
    <property type="molecule type" value="Genomic_DNA"/>
</dbReference>
<evidence type="ECO:0000256" key="3">
    <source>
        <dbReference type="ARBA" id="ARBA00022741"/>
    </source>
</evidence>
<keyword evidence="3 7" id="KW-0547">Nucleotide-binding</keyword>
<evidence type="ECO:0000313" key="11">
    <source>
        <dbReference type="Proteomes" id="UP000230564"/>
    </source>
</evidence>
<name>A0A2H0NC13_9BACT</name>
<dbReference type="InterPro" id="IPR020058">
    <property type="entry name" value="Glu/Gln-tRNA-synth_Ib_cat-dom"/>
</dbReference>
<keyword evidence="4 7" id="KW-0067">ATP-binding</keyword>
<dbReference type="InterPro" id="IPR020751">
    <property type="entry name" value="aa-tRNA-synth_I_codon-bd_sub2"/>
</dbReference>
<dbReference type="Gene3D" id="1.10.10.350">
    <property type="match status" value="1"/>
</dbReference>
<reference evidence="10 11" key="1">
    <citation type="submission" date="2017-09" db="EMBL/GenBank/DDBJ databases">
        <title>Depth-based differentiation of microbial function through sediment-hosted aquifers and enrichment of novel symbionts in the deep terrestrial subsurface.</title>
        <authorList>
            <person name="Probst A.J."/>
            <person name="Ladd B."/>
            <person name="Jarett J.K."/>
            <person name="Geller-Mcgrath D.E."/>
            <person name="Sieber C.M."/>
            <person name="Emerson J.B."/>
            <person name="Anantharaman K."/>
            <person name="Thomas B.C."/>
            <person name="Malmstrom R."/>
            <person name="Stieglmeier M."/>
            <person name="Klingl A."/>
            <person name="Woyke T."/>
            <person name="Ryan C.M."/>
            <person name="Banfield J.F."/>
        </authorList>
    </citation>
    <scope>NUCLEOTIDE SEQUENCE [LARGE SCALE GENOMIC DNA]</scope>
    <source>
        <strain evidence="10">CG11_big_fil_rev_8_21_14_0_20_36_20</strain>
    </source>
</reference>
<dbReference type="AlphaFoldDB" id="A0A2H0NC13"/>
<feature type="short sequence motif" description="'HIGH' region" evidence="7">
    <location>
        <begin position="10"/>
        <end position="20"/>
    </location>
</feature>
<dbReference type="InterPro" id="IPR014729">
    <property type="entry name" value="Rossmann-like_a/b/a_fold"/>
</dbReference>
<dbReference type="PRINTS" id="PR00987">
    <property type="entry name" value="TRNASYNTHGLU"/>
</dbReference>
<feature type="short sequence motif" description="'KMSKS' region" evidence="7">
    <location>
        <begin position="243"/>
        <end position="247"/>
    </location>
</feature>
<dbReference type="GO" id="GO:0005737">
    <property type="term" value="C:cytoplasm"/>
    <property type="evidence" value="ECO:0007669"/>
    <property type="project" value="UniProtKB-SubCell"/>
</dbReference>
<dbReference type="InterPro" id="IPR008925">
    <property type="entry name" value="aa_tRNA-synth_I_cd-bd_sf"/>
</dbReference>
<keyword evidence="2 7" id="KW-0436">Ligase</keyword>
<dbReference type="GO" id="GO:0000049">
    <property type="term" value="F:tRNA binding"/>
    <property type="evidence" value="ECO:0007669"/>
    <property type="project" value="InterPro"/>
</dbReference>
<evidence type="ECO:0000259" key="9">
    <source>
        <dbReference type="Pfam" id="PF19269"/>
    </source>
</evidence>
<dbReference type="InterPro" id="IPR004527">
    <property type="entry name" value="Glu-tRNA-ligase_bac/mito"/>
</dbReference>
<dbReference type="SUPFAM" id="SSF48163">
    <property type="entry name" value="An anticodon-binding domain of class I aminoacyl-tRNA synthetases"/>
    <property type="match status" value="1"/>
</dbReference>
<dbReference type="Proteomes" id="UP000230564">
    <property type="component" value="Unassembled WGS sequence"/>
</dbReference>
<sequence length="474" mass="54989">MNKIRTRFAPSPTGYLHIGGLRTALFNYLWTQKNRGQFLLRIEDTDQERYVQGAEEKLIATLENIGLKPNQKPLTQSSRLKIYQKIAEELVKKDSAYYCFCSPERLDKLRKEQQSQKKIPKYDNHCRNLSTGEIKEKLAANQKYVIRFKIPEKQTIEAKDLVYGSIKVQSEDLDDFIILKSDQFPTYHLANVIDDHEMQISHVIRGEEWLPSLPKHILLYQALNYNQPNFVHLPLLLNPDKSKLSKRQGDVAVEDFLAKGYLPQAILNYVALLGWNPGDDREFFSIKELIKNFSLEKINKAGAIFDLNKLNWFNAEYIRQIIAKRGEDYQNLINQTKKILPDHSDQVENLLKLFGSRLNYLAELKELSPWLWQLPDYPTQLLIFKKSDQEKTKQGLKEVLELLTTTDQKKWTRENLDQILQQAVKNGLTAGDIFWPTRVALSGLEKSPSPAEIMEFLGKEESLERINQALGKLK</sequence>
<protein>
    <recommendedName>
        <fullName evidence="7">Glutamate--tRNA ligase</fullName>
        <ecNumber evidence="7">6.1.1.17</ecNumber>
    </recommendedName>
    <alternativeName>
        <fullName evidence="7">Glutamyl-tRNA synthetase</fullName>
        <shortName evidence="7">GluRS</shortName>
    </alternativeName>
</protein>
<proteinExistence type="inferred from homology"/>
<organism evidence="10 11">
    <name type="scientific">Candidatus Komeilibacteria bacterium CG11_big_fil_rev_8_21_14_0_20_36_20</name>
    <dbReference type="NCBI Taxonomy" id="1974477"/>
    <lineage>
        <taxon>Bacteria</taxon>
        <taxon>Candidatus Komeiliibacteriota</taxon>
    </lineage>
</organism>
<evidence type="ECO:0000259" key="8">
    <source>
        <dbReference type="Pfam" id="PF00749"/>
    </source>
</evidence>
<dbReference type="CDD" id="cd00808">
    <property type="entry name" value="GluRS_core"/>
    <property type="match status" value="1"/>
</dbReference>
<gene>
    <name evidence="7" type="primary">gltX</name>
    <name evidence="10" type="ORF">COV55_03920</name>
</gene>
<evidence type="ECO:0000256" key="7">
    <source>
        <dbReference type="HAMAP-Rule" id="MF_00022"/>
    </source>
</evidence>
<dbReference type="HAMAP" id="MF_00022">
    <property type="entry name" value="Glu_tRNA_synth_type1"/>
    <property type="match status" value="1"/>
</dbReference>
<dbReference type="SUPFAM" id="SSF52374">
    <property type="entry name" value="Nucleotidylyl transferase"/>
    <property type="match status" value="1"/>
</dbReference>
<evidence type="ECO:0000256" key="1">
    <source>
        <dbReference type="ARBA" id="ARBA00007894"/>
    </source>
</evidence>
<comment type="function">
    <text evidence="7">Catalyzes the attachment of glutamate to tRNA(Glu) in a two-step reaction: glutamate is first activated by ATP to form Glu-AMP and then transferred to the acceptor end of tRNA(Glu).</text>
</comment>
<dbReference type="InterPro" id="IPR001412">
    <property type="entry name" value="aa-tRNA-synth_I_CS"/>
</dbReference>
<comment type="catalytic activity">
    <reaction evidence="7">
        <text>tRNA(Glu) + L-glutamate + ATP = L-glutamyl-tRNA(Glu) + AMP + diphosphate</text>
        <dbReference type="Rhea" id="RHEA:23540"/>
        <dbReference type="Rhea" id="RHEA-COMP:9663"/>
        <dbReference type="Rhea" id="RHEA-COMP:9680"/>
        <dbReference type="ChEBI" id="CHEBI:29985"/>
        <dbReference type="ChEBI" id="CHEBI:30616"/>
        <dbReference type="ChEBI" id="CHEBI:33019"/>
        <dbReference type="ChEBI" id="CHEBI:78442"/>
        <dbReference type="ChEBI" id="CHEBI:78520"/>
        <dbReference type="ChEBI" id="CHEBI:456215"/>
        <dbReference type="EC" id="6.1.1.17"/>
    </reaction>
</comment>
<dbReference type="NCBIfam" id="TIGR00464">
    <property type="entry name" value="gltX_bact"/>
    <property type="match status" value="1"/>
</dbReference>
<comment type="caution">
    <text evidence="10">The sequence shown here is derived from an EMBL/GenBank/DDBJ whole genome shotgun (WGS) entry which is preliminary data.</text>
</comment>
<comment type="similarity">
    <text evidence="1 7">Belongs to the class-I aminoacyl-tRNA synthetase family. Glutamate--tRNA ligase type 1 subfamily.</text>
</comment>
<keyword evidence="6 7" id="KW-0030">Aminoacyl-tRNA synthetase</keyword>
<dbReference type="InterPro" id="IPR000924">
    <property type="entry name" value="Glu/Gln-tRNA-synth"/>
</dbReference>
<dbReference type="PROSITE" id="PS00178">
    <property type="entry name" value="AA_TRNA_LIGASE_I"/>
    <property type="match status" value="1"/>
</dbReference>
<dbReference type="GO" id="GO:0004818">
    <property type="term" value="F:glutamate-tRNA ligase activity"/>
    <property type="evidence" value="ECO:0007669"/>
    <property type="project" value="UniProtKB-UniRule"/>
</dbReference>
<feature type="domain" description="Aminoacyl-tRNA synthetase class I anticodon-binding" evidence="9">
    <location>
        <begin position="338"/>
        <end position="470"/>
    </location>
</feature>
<evidence type="ECO:0000256" key="6">
    <source>
        <dbReference type="ARBA" id="ARBA00023146"/>
    </source>
</evidence>
<comment type="subunit">
    <text evidence="7">Monomer.</text>
</comment>
<evidence type="ECO:0000256" key="4">
    <source>
        <dbReference type="ARBA" id="ARBA00022840"/>
    </source>
</evidence>
<evidence type="ECO:0000313" key="10">
    <source>
        <dbReference type="EMBL" id="PIR06404.1"/>
    </source>
</evidence>
<evidence type="ECO:0000256" key="2">
    <source>
        <dbReference type="ARBA" id="ARBA00022598"/>
    </source>
</evidence>
<evidence type="ECO:0000256" key="5">
    <source>
        <dbReference type="ARBA" id="ARBA00022917"/>
    </source>
</evidence>
<keyword evidence="5 7" id="KW-0648">Protein biosynthesis</keyword>
<comment type="caution">
    <text evidence="7">Lacks conserved residue(s) required for the propagation of feature annotation.</text>
</comment>
<dbReference type="FunFam" id="3.40.50.620:FF:000045">
    <property type="entry name" value="Glutamate--tRNA ligase, mitochondrial"/>
    <property type="match status" value="1"/>
</dbReference>
<feature type="domain" description="Glutamyl/glutaminyl-tRNA synthetase class Ib catalytic" evidence="8">
    <location>
        <begin position="3"/>
        <end position="312"/>
    </location>
</feature>
<dbReference type="InterPro" id="IPR045462">
    <property type="entry name" value="aa-tRNA-synth_I_cd-bd"/>
</dbReference>
<accession>A0A2H0NC13</accession>
<comment type="subcellular location">
    <subcellularLocation>
        <location evidence="7">Cytoplasm</location>
    </subcellularLocation>
</comment>
<dbReference type="GO" id="GO:0006424">
    <property type="term" value="P:glutamyl-tRNA aminoacylation"/>
    <property type="evidence" value="ECO:0007669"/>
    <property type="project" value="UniProtKB-UniRule"/>
</dbReference>
<keyword evidence="7" id="KW-0963">Cytoplasm</keyword>
<dbReference type="InterPro" id="IPR049940">
    <property type="entry name" value="GluQ/Sye"/>
</dbReference>
<dbReference type="InterPro" id="IPR033910">
    <property type="entry name" value="GluRS_core"/>
</dbReference>
<feature type="binding site" evidence="7">
    <location>
        <position position="246"/>
    </location>
    <ligand>
        <name>ATP</name>
        <dbReference type="ChEBI" id="CHEBI:30616"/>
    </ligand>
</feature>
<dbReference type="Pfam" id="PF19269">
    <property type="entry name" value="Anticodon_2"/>
    <property type="match status" value="1"/>
</dbReference>